<comment type="caution">
    <text evidence="1">The sequence shown here is derived from an EMBL/GenBank/DDBJ whole genome shotgun (WGS) entry which is preliminary data.</text>
</comment>
<dbReference type="HOGENOM" id="CLU_1343125_0_0_1"/>
<dbReference type="RefSeq" id="XP_007756174.1">
    <property type="nucleotide sequence ID" value="XM_007757984.1"/>
</dbReference>
<proteinExistence type="predicted"/>
<reference evidence="1 2" key="1">
    <citation type="submission" date="2013-03" db="EMBL/GenBank/DDBJ databases">
        <title>The Genome Sequence of Cladophialophora yegresii CBS 114405.</title>
        <authorList>
            <consortium name="The Broad Institute Genomics Platform"/>
            <person name="Cuomo C."/>
            <person name="de Hoog S."/>
            <person name="Gorbushina A."/>
            <person name="Walker B."/>
            <person name="Young S.K."/>
            <person name="Zeng Q."/>
            <person name="Gargeya S."/>
            <person name="Fitzgerald M."/>
            <person name="Haas B."/>
            <person name="Abouelleil A."/>
            <person name="Allen A.W."/>
            <person name="Alvarado L."/>
            <person name="Arachchi H.M."/>
            <person name="Berlin A.M."/>
            <person name="Chapman S.B."/>
            <person name="Gainer-Dewar J."/>
            <person name="Goldberg J."/>
            <person name="Griggs A."/>
            <person name="Gujja S."/>
            <person name="Hansen M."/>
            <person name="Howarth C."/>
            <person name="Imamovic A."/>
            <person name="Ireland A."/>
            <person name="Larimer J."/>
            <person name="McCowan C."/>
            <person name="Murphy C."/>
            <person name="Pearson M."/>
            <person name="Poon T.W."/>
            <person name="Priest M."/>
            <person name="Roberts A."/>
            <person name="Saif S."/>
            <person name="Shea T."/>
            <person name="Sisk P."/>
            <person name="Sykes S."/>
            <person name="Wortman J."/>
            <person name="Nusbaum C."/>
            <person name="Birren B."/>
        </authorList>
    </citation>
    <scope>NUCLEOTIDE SEQUENCE [LARGE SCALE GENOMIC DNA]</scope>
    <source>
        <strain evidence="1 2">CBS 114405</strain>
    </source>
</reference>
<dbReference type="AlphaFoldDB" id="W9W5K1"/>
<dbReference type="Proteomes" id="UP000019473">
    <property type="component" value="Unassembled WGS sequence"/>
</dbReference>
<accession>W9W5K1</accession>
<gene>
    <name evidence="1" type="ORF">A1O7_03968</name>
</gene>
<evidence type="ECO:0000313" key="1">
    <source>
        <dbReference type="EMBL" id="EXJ59821.1"/>
    </source>
</evidence>
<sequence length="204" mass="23276">MPILNRLRTTSYPAGRSPMNIFRANKGSVKNGERQERRFNYIFRGKEHGSPGEMWEAEGPDADFKLQKTTHSSQPYHKGCTTLYPVSFSSATRLKTLKIIANAEGRDLTSPFEETVFYWRNLATDQEIRNVRESSVNSASHILKYIGHHWIHASELISPALAQSKYFSDDSPATRPKHMNTGDWRREFYKVVEASHNINSSAGK</sequence>
<organism evidence="1 2">
    <name type="scientific">Cladophialophora yegresii CBS 114405</name>
    <dbReference type="NCBI Taxonomy" id="1182544"/>
    <lineage>
        <taxon>Eukaryota</taxon>
        <taxon>Fungi</taxon>
        <taxon>Dikarya</taxon>
        <taxon>Ascomycota</taxon>
        <taxon>Pezizomycotina</taxon>
        <taxon>Eurotiomycetes</taxon>
        <taxon>Chaetothyriomycetidae</taxon>
        <taxon>Chaetothyriales</taxon>
        <taxon>Herpotrichiellaceae</taxon>
        <taxon>Cladophialophora</taxon>
    </lineage>
</organism>
<dbReference type="EMBL" id="AMGW01000003">
    <property type="protein sequence ID" value="EXJ59821.1"/>
    <property type="molecule type" value="Genomic_DNA"/>
</dbReference>
<name>W9W5K1_9EURO</name>
<dbReference type="GeneID" id="19178559"/>
<dbReference type="STRING" id="1182544.W9W5K1"/>
<keyword evidence="2" id="KW-1185">Reference proteome</keyword>
<dbReference type="OrthoDB" id="3231000at2759"/>
<dbReference type="VEuPathDB" id="FungiDB:A1O7_03968"/>
<evidence type="ECO:0000313" key="2">
    <source>
        <dbReference type="Proteomes" id="UP000019473"/>
    </source>
</evidence>
<protein>
    <submittedName>
        <fullName evidence="1">Uncharacterized protein</fullName>
    </submittedName>
</protein>